<dbReference type="AlphaFoldDB" id="A0AAV8TIP9"/>
<dbReference type="Pfam" id="PF00098">
    <property type="entry name" value="zf-CCHC"/>
    <property type="match status" value="1"/>
</dbReference>
<protein>
    <recommendedName>
        <fullName evidence="8">CCHC-type domain-containing protein</fullName>
    </recommendedName>
</protein>
<keyword evidence="4 7" id="KW-0539">Nucleus</keyword>
<keyword evidence="6" id="KW-0863">Zinc-finger</keyword>
<feature type="domain" description="CCHC-type" evidence="8">
    <location>
        <begin position="30"/>
        <end position="45"/>
    </location>
</feature>
<reference evidence="9 10" key="1">
    <citation type="submission" date="2021-09" db="EMBL/GenBank/DDBJ databases">
        <title>Genomic insights and catalytic innovation underlie evolution of tropane alkaloids biosynthesis.</title>
        <authorList>
            <person name="Wang Y.-J."/>
            <person name="Tian T."/>
            <person name="Huang J.-P."/>
            <person name="Huang S.-X."/>
        </authorList>
    </citation>
    <scope>NUCLEOTIDE SEQUENCE [LARGE SCALE GENOMIC DNA]</scope>
    <source>
        <strain evidence="9">KIB-2018</strain>
        <tissue evidence="9">Leaf</tissue>
    </source>
</reference>
<sequence>MNMYLRACKCSVLFGITEKMETTKLASIGCYKCEHPGHRSRDCPDSNPNSNPNHTVAFSSNKFNIKIPKSAAANKPKKVPRTRPKLTPELLLEDDDLRYVLRYFPHHFKYHDCGHEAKDLGNLIRLYNEWHSQ</sequence>
<dbReference type="InterPro" id="IPR036875">
    <property type="entry name" value="Znf_CCHC_sf"/>
</dbReference>
<dbReference type="GO" id="GO:0043111">
    <property type="term" value="P:replication fork arrest"/>
    <property type="evidence" value="ECO:0007669"/>
    <property type="project" value="TreeGrafter"/>
</dbReference>
<dbReference type="Proteomes" id="UP001159364">
    <property type="component" value="Linkage Group LG05"/>
</dbReference>
<dbReference type="GO" id="GO:0031298">
    <property type="term" value="C:replication fork protection complex"/>
    <property type="evidence" value="ECO:0007669"/>
    <property type="project" value="TreeGrafter"/>
</dbReference>
<keyword evidence="5 7" id="KW-0131">Cell cycle</keyword>
<dbReference type="Gene3D" id="4.10.60.10">
    <property type="entry name" value="Zinc finger, CCHC-type"/>
    <property type="match status" value="1"/>
</dbReference>
<comment type="function">
    <text evidence="7">Plays an important role in the control of DNA replication and the maintenance of replication fork stability.</text>
</comment>
<evidence type="ECO:0000256" key="4">
    <source>
        <dbReference type="ARBA" id="ARBA00023242"/>
    </source>
</evidence>
<evidence type="ECO:0000259" key="8">
    <source>
        <dbReference type="PROSITE" id="PS50158"/>
    </source>
</evidence>
<dbReference type="GO" id="GO:0031297">
    <property type="term" value="P:replication fork processing"/>
    <property type="evidence" value="ECO:0007669"/>
    <property type="project" value="UniProtKB-UniRule"/>
</dbReference>
<evidence type="ECO:0000256" key="7">
    <source>
        <dbReference type="RuleBase" id="RU366049"/>
    </source>
</evidence>
<evidence type="ECO:0000256" key="6">
    <source>
        <dbReference type="PROSITE-ProRule" id="PRU00047"/>
    </source>
</evidence>
<dbReference type="GO" id="GO:0006974">
    <property type="term" value="P:DNA damage response"/>
    <property type="evidence" value="ECO:0007669"/>
    <property type="project" value="UniProtKB-KW"/>
</dbReference>
<evidence type="ECO:0000256" key="1">
    <source>
        <dbReference type="ARBA" id="ARBA00004123"/>
    </source>
</evidence>
<dbReference type="PANTHER" id="PTHR13220:SF11">
    <property type="entry name" value="TIMELESS-INTERACTING PROTEIN"/>
    <property type="match status" value="1"/>
</dbReference>
<dbReference type="PROSITE" id="PS50158">
    <property type="entry name" value="ZF_CCHC"/>
    <property type="match status" value="1"/>
</dbReference>
<evidence type="ECO:0000313" key="10">
    <source>
        <dbReference type="Proteomes" id="UP001159364"/>
    </source>
</evidence>
<keyword evidence="3 7" id="KW-0227">DNA damage</keyword>
<dbReference type="PANTHER" id="PTHR13220">
    <property type="entry name" value="TIMELESS INTERACTING-RELATED"/>
    <property type="match status" value="1"/>
</dbReference>
<keyword evidence="10" id="KW-1185">Reference proteome</keyword>
<dbReference type="SMART" id="SM00343">
    <property type="entry name" value="ZnF_C2HC"/>
    <property type="match status" value="1"/>
</dbReference>
<keyword evidence="6" id="KW-0862">Zinc</keyword>
<dbReference type="InterPro" id="IPR001878">
    <property type="entry name" value="Znf_CCHC"/>
</dbReference>
<accession>A0AAV8TIP9</accession>
<evidence type="ECO:0000256" key="2">
    <source>
        <dbReference type="ARBA" id="ARBA00006075"/>
    </source>
</evidence>
<dbReference type="SUPFAM" id="SSF57756">
    <property type="entry name" value="Retrovirus zinc finger-like domains"/>
    <property type="match status" value="1"/>
</dbReference>
<evidence type="ECO:0000256" key="3">
    <source>
        <dbReference type="ARBA" id="ARBA00022763"/>
    </source>
</evidence>
<evidence type="ECO:0000313" key="9">
    <source>
        <dbReference type="EMBL" id="KAJ8766059.1"/>
    </source>
</evidence>
<dbReference type="GO" id="GO:0000076">
    <property type="term" value="P:DNA replication checkpoint signaling"/>
    <property type="evidence" value="ECO:0007669"/>
    <property type="project" value="UniProtKB-UniRule"/>
</dbReference>
<comment type="caution">
    <text evidence="9">The sequence shown here is derived from an EMBL/GenBank/DDBJ whole genome shotgun (WGS) entry which is preliminary data.</text>
</comment>
<dbReference type="EMBL" id="JAIWQS010000005">
    <property type="protein sequence ID" value="KAJ8766059.1"/>
    <property type="molecule type" value="Genomic_DNA"/>
</dbReference>
<proteinExistence type="inferred from homology"/>
<name>A0AAV8TIP9_9ROSI</name>
<dbReference type="Pfam" id="PF07962">
    <property type="entry name" value="Swi3"/>
    <property type="match status" value="1"/>
</dbReference>
<dbReference type="InterPro" id="IPR012923">
    <property type="entry name" value="Csm3"/>
</dbReference>
<gene>
    <name evidence="9" type="ORF">K2173_020575</name>
</gene>
<dbReference type="InterPro" id="IPR040038">
    <property type="entry name" value="TIPIN/Csm3/Swi3"/>
</dbReference>
<comment type="similarity">
    <text evidence="2 7">Belongs to the CSM3 family.</text>
</comment>
<dbReference type="GO" id="GO:0003677">
    <property type="term" value="F:DNA binding"/>
    <property type="evidence" value="ECO:0007669"/>
    <property type="project" value="TreeGrafter"/>
</dbReference>
<keyword evidence="6" id="KW-0479">Metal-binding</keyword>
<dbReference type="GO" id="GO:0008270">
    <property type="term" value="F:zinc ion binding"/>
    <property type="evidence" value="ECO:0007669"/>
    <property type="project" value="UniProtKB-KW"/>
</dbReference>
<organism evidence="9 10">
    <name type="scientific">Erythroxylum novogranatense</name>
    <dbReference type="NCBI Taxonomy" id="1862640"/>
    <lineage>
        <taxon>Eukaryota</taxon>
        <taxon>Viridiplantae</taxon>
        <taxon>Streptophyta</taxon>
        <taxon>Embryophyta</taxon>
        <taxon>Tracheophyta</taxon>
        <taxon>Spermatophyta</taxon>
        <taxon>Magnoliopsida</taxon>
        <taxon>eudicotyledons</taxon>
        <taxon>Gunneridae</taxon>
        <taxon>Pentapetalae</taxon>
        <taxon>rosids</taxon>
        <taxon>fabids</taxon>
        <taxon>Malpighiales</taxon>
        <taxon>Erythroxylaceae</taxon>
        <taxon>Erythroxylum</taxon>
    </lineage>
</organism>
<evidence type="ECO:0000256" key="5">
    <source>
        <dbReference type="ARBA" id="ARBA00023306"/>
    </source>
</evidence>
<comment type="subcellular location">
    <subcellularLocation>
        <location evidence="1 7">Nucleus</location>
    </subcellularLocation>
</comment>